<accession>A0ABQ6YPD7</accession>
<reference evidence="3 4" key="1">
    <citation type="submission" date="2019-07" db="EMBL/GenBank/DDBJ databases">
        <title>Genomic Encyclopedia of Type Strains, Phase IV (KMG-IV): sequencing the most valuable type-strain genomes for metagenomic binning, comparative biology and taxonomic classification.</title>
        <authorList>
            <person name="Goeker M."/>
        </authorList>
    </citation>
    <scope>NUCLEOTIDE SEQUENCE [LARGE SCALE GENOMIC DNA]</scope>
    <source>
        <strain evidence="3 4">DSM 44831</strain>
    </source>
</reference>
<feature type="compositionally biased region" description="Basic and acidic residues" evidence="1">
    <location>
        <begin position="137"/>
        <end position="146"/>
    </location>
</feature>
<evidence type="ECO:0000313" key="4">
    <source>
        <dbReference type="Proteomes" id="UP000798951"/>
    </source>
</evidence>
<feature type="region of interest" description="Disordered" evidence="1">
    <location>
        <begin position="108"/>
        <end position="151"/>
    </location>
</feature>
<feature type="transmembrane region" description="Helical" evidence="2">
    <location>
        <begin position="175"/>
        <end position="198"/>
    </location>
</feature>
<comment type="caution">
    <text evidence="3">The sequence shown here is derived from an EMBL/GenBank/DDBJ whole genome shotgun (WGS) entry which is preliminary data.</text>
</comment>
<keyword evidence="4" id="KW-1185">Reference proteome</keyword>
<evidence type="ECO:0000256" key="1">
    <source>
        <dbReference type="SAM" id="MobiDB-lite"/>
    </source>
</evidence>
<organism evidence="3 4">
    <name type="scientific">Nocardia caishijiensis</name>
    <dbReference type="NCBI Taxonomy" id="184756"/>
    <lineage>
        <taxon>Bacteria</taxon>
        <taxon>Bacillati</taxon>
        <taxon>Actinomycetota</taxon>
        <taxon>Actinomycetes</taxon>
        <taxon>Mycobacteriales</taxon>
        <taxon>Nocardiaceae</taxon>
        <taxon>Nocardia</taxon>
    </lineage>
</organism>
<sequence>MSTAISALRSYDSAELPEPVLRRRRSTRAPRPFTLVRGLGRNAAARREVAARFTAHPPVPAESARPAAVVGTSAVAEPRARGARTFDLTEAEVDLAFATVPRWESVGTRSVTGSLAAEPPTAPSRRRVRADVQAADRGPRSREPRPESGLYSSVRVSGARGAHPMVRVRRAQAGLAALALTALATALIVATLLGLAHLRAGSFGGSTDPSTGISQQGDHPQIGLFETRFQN</sequence>
<evidence type="ECO:0000313" key="3">
    <source>
        <dbReference type="EMBL" id="KAF0847659.1"/>
    </source>
</evidence>
<protein>
    <submittedName>
        <fullName evidence="3">Uncharacterized protein</fullName>
    </submittedName>
</protein>
<keyword evidence="2" id="KW-0472">Membrane</keyword>
<proteinExistence type="predicted"/>
<keyword evidence="2" id="KW-1133">Transmembrane helix</keyword>
<name>A0ABQ6YPD7_9NOCA</name>
<dbReference type="EMBL" id="VMSD01000003">
    <property type="protein sequence ID" value="KAF0847659.1"/>
    <property type="molecule type" value="Genomic_DNA"/>
</dbReference>
<dbReference type="Proteomes" id="UP000798951">
    <property type="component" value="Unassembled WGS sequence"/>
</dbReference>
<gene>
    <name evidence="3" type="ORF">FNL39_103561</name>
</gene>
<keyword evidence="2" id="KW-0812">Transmembrane</keyword>
<evidence type="ECO:0000256" key="2">
    <source>
        <dbReference type="SAM" id="Phobius"/>
    </source>
</evidence>
<dbReference type="RefSeq" id="WP_157101884.1">
    <property type="nucleotide sequence ID" value="NZ_VMSD01000003.1"/>
</dbReference>